<dbReference type="SUPFAM" id="SSF47413">
    <property type="entry name" value="lambda repressor-like DNA-binding domains"/>
    <property type="match status" value="1"/>
</dbReference>
<evidence type="ECO:0000259" key="1">
    <source>
        <dbReference type="PROSITE" id="PS50943"/>
    </source>
</evidence>
<reference evidence="3" key="1">
    <citation type="journal article" date="2019" name="Int. J. Syst. Evol. Microbiol.">
        <title>The Global Catalogue of Microorganisms (GCM) 10K type strain sequencing project: providing services to taxonomists for standard genome sequencing and annotation.</title>
        <authorList>
            <consortium name="The Broad Institute Genomics Platform"/>
            <consortium name="The Broad Institute Genome Sequencing Center for Infectious Disease"/>
            <person name="Wu L."/>
            <person name="Ma J."/>
        </authorList>
    </citation>
    <scope>NUCLEOTIDE SEQUENCE [LARGE SCALE GENOMIC DNA]</scope>
    <source>
        <strain evidence="3">JCM 12125</strain>
    </source>
</reference>
<keyword evidence="3" id="KW-1185">Reference proteome</keyword>
<dbReference type="InterPro" id="IPR001387">
    <property type="entry name" value="Cro/C1-type_HTH"/>
</dbReference>
<dbReference type="RefSeq" id="WP_374036512.1">
    <property type="nucleotide sequence ID" value="NZ_CP169082.1"/>
</dbReference>
<gene>
    <name evidence="2" type="ORF">ACFPIE_16530</name>
</gene>
<dbReference type="CDD" id="cd00093">
    <property type="entry name" value="HTH_XRE"/>
    <property type="match status" value="1"/>
</dbReference>
<feature type="domain" description="HTH cro/C1-type" evidence="1">
    <location>
        <begin position="18"/>
        <end position="70"/>
    </location>
</feature>
<dbReference type="Proteomes" id="UP001596152">
    <property type="component" value="Unassembled WGS sequence"/>
</dbReference>
<dbReference type="Gene3D" id="1.10.260.40">
    <property type="entry name" value="lambda repressor-like DNA-binding domains"/>
    <property type="match status" value="1"/>
</dbReference>
<dbReference type="InterPro" id="IPR010982">
    <property type="entry name" value="Lambda_DNA-bd_dom_sf"/>
</dbReference>
<comment type="caution">
    <text evidence="2">The sequence shown here is derived from an EMBL/GenBank/DDBJ whole genome shotgun (WGS) entry which is preliminary data.</text>
</comment>
<dbReference type="PROSITE" id="PS50943">
    <property type="entry name" value="HTH_CROC1"/>
    <property type="match status" value="1"/>
</dbReference>
<organism evidence="2 3">
    <name type="scientific">Brevundimonas staleyi</name>
    <dbReference type="NCBI Taxonomy" id="74326"/>
    <lineage>
        <taxon>Bacteria</taxon>
        <taxon>Pseudomonadati</taxon>
        <taxon>Pseudomonadota</taxon>
        <taxon>Alphaproteobacteria</taxon>
        <taxon>Caulobacterales</taxon>
        <taxon>Caulobacteraceae</taxon>
        <taxon>Brevundimonas</taxon>
    </lineage>
</organism>
<proteinExistence type="predicted"/>
<name>A0ABW0FX75_9CAUL</name>
<dbReference type="Pfam" id="PF01381">
    <property type="entry name" value="HTH_3"/>
    <property type="match status" value="1"/>
</dbReference>
<evidence type="ECO:0000313" key="3">
    <source>
        <dbReference type="Proteomes" id="UP001596152"/>
    </source>
</evidence>
<accession>A0ABW0FX75</accession>
<dbReference type="EMBL" id="JBHSLF010000050">
    <property type="protein sequence ID" value="MFC5345523.1"/>
    <property type="molecule type" value="Genomic_DNA"/>
</dbReference>
<sequence length="101" mass="10718">MRSLISPDRALLTLGETVRSRRIAAGLTQAGLSLRSGVPLGTLRKFERTGLASTEALVKLLGALGGLEALVSALTPDAPRFSTLDEVLKAAPPPRKRGWRT</sequence>
<protein>
    <submittedName>
        <fullName evidence="2">Helix-turn-helix domain-containing protein</fullName>
    </submittedName>
</protein>
<evidence type="ECO:0000313" key="2">
    <source>
        <dbReference type="EMBL" id="MFC5345523.1"/>
    </source>
</evidence>